<reference evidence="5" key="1">
    <citation type="submission" date="2016-10" db="EMBL/GenBank/DDBJ databases">
        <authorList>
            <person name="Varghese N."/>
            <person name="Submissions S."/>
        </authorList>
    </citation>
    <scope>NUCLEOTIDE SEQUENCE [LARGE SCALE GENOMIC DNA]</scope>
    <source>
        <strain evidence="5">DSM 10014</strain>
    </source>
</reference>
<dbReference type="Pfam" id="PF01497">
    <property type="entry name" value="Peripla_BP_2"/>
    <property type="match status" value="1"/>
</dbReference>
<keyword evidence="1" id="KW-0175">Coiled coil</keyword>
<dbReference type="STRING" id="60137.SAMN04488041_10760"/>
<feature type="coiled-coil region" evidence="1">
    <location>
        <begin position="140"/>
        <end position="167"/>
    </location>
</feature>
<sequence length="286" mass="29315">MIRAFTTAISVAALGLITVLPATAQEPTGGVVSIGGAVTEIVFALGAQDQLVARDTTSSYPPEAAALPDVGYMRALSPEGVLATGPKLIIAEEGAGPPETIEVLEQAHIPFVTVPDDYTAEGGSAKIRAVGQALGKGPQAEALAAELQQKLAAVSRATQDRAEAERKRVMFILSTQGGRIMASGTDTAAASMIELAGAVNAVTGFAGYKPITDEAVLAAAPDVLVMMAREGDHNSTEAELFAMPAISVTPAANSRSVVRMDGLYLLGFGPRTADAVTDLHAALYAD</sequence>
<organism evidence="4 5">
    <name type="scientific">Sulfitobacter pontiacus</name>
    <dbReference type="NCBI Taxonomy" id="60137"/>
    <lineage>
        <taxon>Bacteria</taxon>
        <taxon>Pseudomonadati</taxon>
        <taxon>Pseudomonadota</taxon>
        <taxon>Alphaproteobacteria</taxon>
        <taxon>Rhodobacterales</taxon>
        <taxon>Roseobacteraceae</taxon>
        <taxon>Sulfitobacter</taxon>
    </lineage>
</organism>
<evidence type="ECO:0000256" key="1">
    <source>
        <dbReference type="SAM" id="Coils"/>
    </source>
</evidence>
<dbReference type="GeneID" id="94022376"/>
<dbReference type="PROSITE" id="PS50983">
    <property type="entry name" value="FE_B12_PBP"/>
    <property type="match status" value="1"/>
</dbReference>
<feature type="domain" description="Fe/B12 periplasmic-binding" evidence="3">
    <location>
        <begin position="30"/>
        <end position="286"/>
    </location>
</feature>
<dbReference type="Gene3D" id="3.40.50.1980">
    <property type="entry name" value="Nitrogenase molybdenum iron protein domain"/>
    <property type="match status" value="2"/>
</dbReference>
<accession>A0A1H3BUB1</accession>
<evidence type="ECO:0000313" key="5">
    <source>
        <dbReference type="Proteomes" id="UP000183076"/>
    </source>
</evidence>
<protein>
    <submittedName>
        <fullName evidence="4">Iron complex transport system substrate-binding protein</fullName>
    </submittedName>
</protein>
<feature type="signal peptide" evidence="2">
    <location>
        <begin position="1"/>
        <end position="24"/>
    </location>
</feature>
<dbReference type="Proteomes" id="UP000183076">
    <property type="component" value="Unassembled WGS sequence"/>
</dbReference>
<dbReference type="RefSeq" id="WP_074637057.1">
    <property type="nucleotide sequence ID" value="NZ_CP160850.1"/>
</dbReference>
<keyword evidence="2" id="KW-0732">Signal</keyword>
<dbReference type="SUPFAM" id="SSF53807">
    <property type="entry name" value="Helical backbone' metal receptor"/>
    <property type="match status" value="1"/>
</dbReference>
<proteinExistence type="predicted"/>
<dbReference type="CDD" id="cd01149">
    <property type="entry name" value="HutB"/>
    <property type="match status" value="1"/>
</dbReference>
<dbReference type="EMBL" id="FNNB01000007">
    <property type="protein sequence ID" value="SDX44789.1"/>
    <property type="molecule type" value="Genomic_DNA"/>
</dbReference>
<evidence type="ECO:0000256" key="2">
    <source>
        <dbReference type="SAM" id="SignalP"/>
    </source>
</evidence>
<dbReference type="PANTHER" id="PTHR30535:SF4">
    <property type="entry name" value="HEMIN-BINDING PERIPLASMIC PROTEIN HMUT"/>
    <property type="match status" value="1"/>
</dbReference>
<name>A0A1H3BUB1_9RHOB</name>
<dbReference type="InterPro" id="IPR002491">
    <property type="entry name" value="ABC_transptr_periplasmic_BD"/>
</dbReference>
<gene>
    <name evidence="4" type="ORF">SAMN04488041_10760</name>
</gene>
<dbReference type="InterPro" id="IPR050902">
    <property type="entry name" value="ABC_Transporter_SBP"/>
</dbReference>
<dbReference type="AlphaFoldDB" id="A0A1H3BUB1"/>
<dbReference type="PANTHER" id="PTHR30535">
    <property type="entry name" value="VITAMIN B12-BINDING PROTEIN"/>
    <property type="match status" value="1"/>
</dbReference>
<feature type="chain" id="PRO_5010238196" evidence="2">
    <location>
        <begin position="25"/>
        <end position="286"/>
    </location>
</feature>
<evidence type="ECO:0000259" key="3">
    <source>
        <dbReference type="PROSITE" id="PS50983"/>
    </source>
</evidence>
<evidence type="ECO:0000313" key="4">
    <source>
        <dbReference type="EMBL" id="SDX44789.1"/>
    </source>
</evidence>